<accession>A0A9W2YHQ8</accession>
<reference evidence="5" key="1">
    <citation type="submission" date="2025-08" db="UniProtKB">
        <authorList>
            <consortium name="RefSeq"/>
        </authorList>
    </citation>
    <scope>IDENTIFICATION</scope>
</reference>
<sequence length="303" mass="36059">MDFIIHQHSDLPQYLAKSPLDAYGWRVQVFPMIPDPLKHVEDMRNLPLRDDDVVIAAYPKSGTHWLWEVTHMLLHKTTVYERRIKEFLMLEATPDLDIFKEEPSPRIFNTHVVMDHYPQEILTKKTKIIHVIRNPKDVWVSFYYQNKGLDPNLTLQSLLDAVVNDQLVYTSQFDYLRQMSQFQQEHPDHPVLHIYYEEMNRNPKQTIQQLATFLGVEDNEEFLEKVQEACKFDKMKKVEEDNKKELPEALAKVAKEVNMKMVMFRKGIIGDWKNELTKEQIDQLDTYIAKEMEKGLEFKFIYE</sequence>
<dbReference type="GeneID" id="106067392"/>
<keyword evidence="4" id="KW-1185">Reference proteome</keyword>
<evidence type="ECO:0000313" key="5">
    <source>
        <dbReference type="RefSeq" id="XP_055862235.1"/>
    </source>
</evidence>
<dbReference type="OrthoDB" id="6341251at2759"/>
<keyword evidence="2" id="KW-0808">Transferase</keyword>
<dbReference type="Gene3D" id="3.40.50.300">
    <property type="entry name" value="P-loop containing nucleotide triphosphate hydrolases"/>
    <property type="match status" value="1"/>
</dbReference>
<gene>
    <name evidence="5" type="primary">LOC106067392</name>
</gene>
<protein>
    <submittedName>
        <fullName evidence="5">Sulfotransferase 1A1-like</fullName>
    </submittedName>
</protein>
<dbReference type="SUPFAM" id="SSF52540">
    <property type="entry name" value="P-loop containing nucleoside triphosphate hydrolases"/>
    <property type="match status" value="1"/>
</dbReference>
<evidence type="ECO:0000256" key="2">
    <source>
        <dbReference type="ARBA" id="ARBA00022679"/>
    </source>
</evidence>
<proteinExistence type="inferred from homology"/>
<name>A0A9W2YHQ8_BIOGL</name>
<evidence type="ECO:0000259" key="3">
    <source>
        <dbReference type="Pfam" id="PF00685"/>
    </source>
</evidence>
<dbReference type="GO" id="GO:0008146">
    <property type="term" value="F:sulfotransferase activity"/>
    <property type="evidence" value="ECO:0007669"/>
    <property type="project" value="InterPro"/>
</dbReference>
<comment type="similarity">
    <text evidence="1">Belongs to the sulfotransferase 1 family.</text>
</comment>
<organism evidence="4 5">
    <name type="scientific">Biomphalaria glabrata</name>
    <name type="common">Bloodfluke planorb</name>
    <name type="synonym">Freshwater snail</name>
    <dbReference type="NCBI Taxonomy" id="6526"/>
    <lineage>
        <taxon>Eukaryota</taxon>
        <taxon>Metazoa</taxon>
        <taxon>Spiralia</taxon>
        <taxon>Lophotrochozoa</taxon>
        <taxon>Mollusca</taxon>
        <taxon>Gastropoda</taxon>
        <taxon>Heterobranchia</taxon>
        <taxon>Euthyneura</taxon>
        <taxon>Panpulmonata</taxon>
        <taxon>Hygrophila</taxon>
        <taxon>Lymnaeoidea</taxon>
        <taxon>Planorbidae</taxon>
        <taxon>Biomphalaria</taxon>
    </lineage>
</organism>
<dbReference type="AlphaFoldDB" id="A0A9W2YHQ8"/>
<evidence type="ECO:0000256" key="1">
    <source>
        <dbReference type="ARBA" id="ARBA00005771"/>
    </source>
</evidence>
<dbReference type="Pfam" id="PF00685">
    <property type="entry name" value="Sulfotransfer_1"/>
    <property type="match status" value="1"/>
</dbReference>
<dbReference type="InterPro" id="IPR027417">
    <property type="entry name" value="P-loop_NTPase"/>
</dbReference>
<dbReference type="Proteomes" id="UP001165740">
    <property type="component" value="Chromosome 12"/>
</dbReference>
<dbReference type="PANTHER" id="PTHR11783">
    <property type="entry name" value="SULFOTRANSFERASE SULT"/>
    <property type="match status" value="1"/>
</dbReference>
<dbReference type="RefSeq" id="XP_055862235.1">
    <property type="nucleotide sequence ID" value="XM_056006260.1"/>
</dbReference>
<dbReference type="OMA" id="TYIAKEM"/>
<feature type="domain" description="Sulfotransferase" evidence="3">
    <location>
        <begin position="50"/>
        <end position="294"/>
    </location>
</feature>
<evidence type="ECO:0000313" key="4">
    <source>
        <dbReference type="Proteomes" id="UP001165740"/>
    </source>
</evidence>
<dbReference type="InterPro" id="IPR000863">
    <property type="entry name" value="Sulfotransferase_dom"/>
</dbReference>